<dbReference type="SMART" id="SM00034">
    <property type="entry name" value="CLECT"/>
    <property type="match status" value="2"/>
</dbReference>
<dbReference type="Gene3D" id="3.10.100.10">
    <property type="entry name" value="Mannose-Binding Protein A, subunit A"/>
    <property type="match status" value="2"/>
</dbReference>
<dbReference type="AlphaFoldDB" id="A0A433U9R4"/>
<evidence type="ECO:0000259" key="1">
    <source>
        <dbReference type="PROSITE" id="PS50041"/>
    </source>
</evidence>
<accession>A0A433U9R4</accession>
<sequence>MLWGTCSVESECSPGWSVNVASGTCVKVFSQPRIQWEHAKKMCEDEGGYLVKIIDSQMNNYILGLIGDKFPLQDTFWLGFKYYFDMDTILWAHDETKVRYIANDHGGVLLGGRKTGCAQIKYVNHSSSSWIVEDCQHYARVICERGEGHCPVGWVPSKYSDTCLLFNDNRLHDWQRAREACQVIGADLLTIQSQAMQDFIMDQMSLASPARRMRYWIGLNALNPEGIYTWLDQPPENDFTSWANTSIDSLSSARCIW</sequence>
<comment type="caution">
    <text evidence="2">The sequence shown here is derived from an EMBL/GenBank/DDBJ whole genome shotgun (WGS) entry which is preliminary data.</text>
</comment>
<protein>
    <recommendedName>
        <fullName evidence="1">C-type lectin domain-containing protein</fullName>
    </recommendedName>
</protein>
<feature type="non-terminal residue" evidence="2">
    <location>
        <position position="257"/>
    </location>
</feature>
<keyword evidence="3" id="KW-1185">Reference proteome</keyword>
<feature type="domain" description="C-type lectin" evidence="1">
    <location>
        <begin position="159"/>
        <end position="257"/>
    </location>
</feature>
<dbReference type="OrthoDB" id="6081947at2759"/>
<evidence type="ECO:0000313" key="2">
    <source>
        <dbReference type="EMBL" id="RUS90584.1"/>
    </source>
</evidence>
<gene>
    <name evidence="2" type="ORF">EGW08_001672</name>
</gene>
<dbReference type="PANTHER" id="PTHR22803">
    <property type="entry name" value="MANNOSE, PHOSPHOLIPASE, LECTIN RECEPTOR RELATED"/>
    <property type="match status" value="1"/>
</dbReference>
<dbReference type="InterPro" id="IPR016187">
    <property type="entry name" value="CTDL_fold"/>
</dbReference>
<evidence type="ECO:0000313" key="3">
    <source>
        <dbReference type="Proteomes" id="UP000271974"/>
    </source>
</evidence>
<dbReference type="InterPro" id="IPR001304">
    <property type="entry name" value="C-type_lectin-like"/>
</dbReference>
<dbReference type="InterPro" id="IPR016186">
    <property type="entry name" value="C-type_lectin-like/link_sf"/>
</dbReference>
<dbReference type="SUPFAM" id="SSF56436">
    <property type="entry name" value="C-type lectin-like"/>
    <property type="match status" value="2"/>
</dbReference>
<organism evidence="2 3">
    <name type="scientific">Elysia chlorotica</name>
    <name type="common">Eastern emerald elysia</name>
    <name type="synonym">Sea slug</name>
    <dbReference type="NCBI Taxonomy" id="188477"/>
    <lineage>
        <taxon>Eukaryota</taxon>
        <taxon>Metazoa</taxon>
        <taxon>Spiralia</taxon>
        <taxon>Lophotrochozoa</taxon>
        <taxon>Mollusca</taxon>
        <taxon>Gastropoda</taxon>
        <taxon>Heterobranchia</taxon>
        <taxon>Euthyneura</taxon>
        <taxon>Panpulmonata</taxon>
        <taxon>Sacoglossa</taxon>
        <taxon>Placobranchoidea</taxon>
        <taxon>Plakobranchidae</taxon>
        <taxon>Elysia</taxon>
    </lineage>
</organism>
<dbReference type="Proteomes" id="UP000271974">
    <property type="component" value="Unassembled WGS sequence"/>
</dbReference>
<dbReference type="InterPro" id="IPR050111">
    <property type="entry name" value="C-type_lectin/snaclec_domain"/>
</dbReference>
<feature type="domain" description="C-type lectin" evidence="1">
    <location>
        <begin position="21"/>
        <end position="144"/>
    </location>
</feature>
<reference evidence="2 3" key="1">
    <citation type="submission" date="2019-01" db="EMBL/GenBank/DDBJ databases">
        <title>A draft genome assembly of the solar-powered sea slug Elysia chlorotica.</title>
        <authorList>
            <person name="Cai H."/>
            <person name="Li Q."/>
            <person name="Fang X."/>
            <person name="Li J."/>
            <person name="Curtis N.E."/>
            <person name="Altenburger A."/>
            <person name="Shibata T."/>
            <person name="Feng M."/>
            <person name="Maeda T."/>
            <person name="Schwartz J.A."/>
            <person name="Shigenobu S."/>
            <person name="Lundholm N."/>
            <person name="Nishiyama T."/>
            <person name="Yang H."/>
            <person name="Hasebe M."/>
            <person name="Li S."/>
            <person name="Pierce S.K."/>
            <person name="Wang J."/>
        </authorList>
    </citation>
    <scope>NUCLEOTIDE SEQUENCE [LARGE SCALE GENOMIC DNA]</scope>
    <source>
        <strain evidence="2">EC2010</strain>
        <tissue evidence="2">Whole organism of an adult</tissue>
    </source>
</reference>
<dbReference type="EMBL" id="RQTK01000029">
    <property type="protein sequence ID" value="RUS90584.1"/>
    <property type="molecule type" value="Genomic_DNA"/>
</dbReference>
<name>A0A433U9R4_ELYCH</name>
<dbReference type="Pfam" id="PF00059">
    <property type="entry name" value="Lectin_C"/>
    <property type="match status" value="2"/>
</dbReference>
<proteinExistence type="predicted"/>
<dbReference type="CDD" id="cd00037">
    <property type="entry name" value="CLECT"/>
    <property type="match status" value="2"/>
</dbReference>
<dbReference type="PROSITE" id="PS50041">
    <property type="entry name" value="C_TYPE_LECTIN_2"/>
    <property type="match status" value="2"/>
</dbReference>